<reference evidence="1" key="1">
    <citation type="submission" date="2022-06" db="EMBL/GenBank/DDBJ databases">
        <title>Amycolatopsis iheyaensis sp. nov., a new species of the genus Amycolatopsis isolated from soil in Iheya island, Japan.</title>
        <authorList>
            <person name="Ngamcharungchit C."/>
            <person name="Kanto H."/>
            <person name="Take A."/>
            <person name="Intra B."/>
            <person name="Matsumoto A."/>
            <person name="Panbangred W."/>
            <person name="Inahashi Y."/>
        </authorList>
    </citation>
    <scope>NUCLEOTIDE SEQUENCE</scope>
    <source>
        <strain evidence="1">OK19-0408</strain>
    </source>
</reference>
<gene>
    <name evidence="1" type="ORF">M8542_39510</name>
</gene>
<evidence type="ECO:0000313" key="1">
    <source>
        <dbReference type="EMBL" id="MCR6488934.1"/>
    </source>
</evidence>
<dbReference type="RefSeq" id="WP_257925502.1">
    <property type="nucleotide sequence ID" value="NZ_JAMXQV010000029.1"/>
</dbReference>
<protein>
    <submittedName>
        <fullName evidence="1">Uncharacterized protein</fullName>
    </submittedName>
</protein>
<dbReference type="AlphaFoldDB" id="A0A9X2SNK8"/>
<evidence type="ECO:0000313" key="2">
    <source>
        <dbReference type="Proteomes" id="UP001144096"/>
    </source>
</evidence>
<proteinExistence type="predicted"/>
<name>A0A9X2SNK8_9PSEU</name>
<dbReference type="Proteomes" id="UP001144096">
    <property type="component" value="Unassembled WGS sequence"/>
</dbReference>
<organism evidence="1 2">
    <name type="scientific">Amycolatopsis iheyensis</name>
    <dbReference type="NCBI Taxonomy" id="2945988"/>
    <lineage>
        <taxon>Bacteria</taxon>
        <taxon>Bacillati</taxon>
        <taxon>Actinomycetota</taxon>
        <taxon>Actinomycetes</taxon>
        <taxon>Pseudonocardiales</taxon>
        <taxon>Pseudonocardiaceae</taxon>
        <taxon>Amycolatopsis</taxon>
    </lineage>
</organism>
<comment type="caution">
    <text evidence="1">The sequence shown here is derived from an EMBL/GenBank/DDBJ whole genome shotgun (WGS) entry which is preliminary data.</text>
</comment>
<dbReference type="EMBL" id="JAMXQV010000029">
    <property type="protein sequence ID" value="MCR6488934.1"/>
    <property type="molecule type" value="Genomic_DNA"/>
</dbReference>
<keyword evidence="2" id="KW-1185">Reference proteome</keyword>
<accession>A0A9X2SNK8</accession>
<sequence>MKWRIIGGELQMTFRTKALLVSGILVAWVGAVVILAVLGQVTAAWCTGLGGILLSGGMVRAIADLSAAKELGPGIGRSEVPPSGWVSI</sequence>